<organism evidence="2 3">
    <name type="scientific">Allomyces macrogynus (strain ATCC 38327)</name>
    <name type="common">Allomyces javanicus var. macrogynus</name>
    <dbReference type="NCBI Taxonomy" id="578462"/>
    <lineage>
        <taxon>Eukaryota</taxon>
        <taxon>Fungi</taxon>
        <taxon>Fungi incertae sedis</taxon>
        <taxon>Blastocladiomycota</taxon>
        <taxon>Blastocladiomycetes</taxon>
        <taxon>Blastocladiales</taxon>
        <taxon>Blastocladiaceae</taxon>
        <taxon>Allomyces</taxon>
    </lineage>
</organism>
<feature type="compositionally biased region" description="Low complexity" evidence="1">
    <location>
        <begin position="1"/>
        <end position="23"/>
    </location>
</feature>
<name>A0A0L0TAS0_ALLM3</name>
<keyword evidence="3" id="KW-1185">Reference proteome</keyword>
<dbReference type="EMBL" id="GG745374">
    <property type="protein sequence ID" value="KNE71816.1"/>
    <property type="molecule type" value="Genomic_DNA"/>
</dbReference>
<evidence type="ECO:0000256" key="1">
    <source>
        <dbReference type="SAM" id="MobiDB-lite"/>
    </source>
</evidence>
<evidence type="ECO:0000313" key="2">
    <source>
        <dbReference type="EMBL" id="KNE71816.1"/>
    </source>
</evidence>
<gene>
    <name evidence="2" type="ORF">AMAG_16119</name>
</gene>
<dbReference type="AlphaFoldDB" id="A0A0L0TAS0"/>
<accession>A0A0L0TAS0</accession>
<proteinExistence type="predicted"/>
<dbReference type="VEuPathDB" id="FungiDB:AMAG_16119"/>
<sequence length="92" mass="10313">MPAALTPLPALLPTTAMPPTTTPGFESRRRRRPRFERIHADDRVDPDALADRLALLWTKYVSDVLLHNYAVLPADVVQGLETVEPVLRRLSS</sequence>
<dbReference type="Proteomes" id="UP000054350">
    <property type="component" value="Unassembled WGS sequence"/>
</dbReference>
<reference evidence="2 3" key="1">
    <citation type="submission" date="2009-11" db="EMBL/GenBank/DDBJ databases">
        <title>Annotation of Allomyces macrogynus ATCC 38327.</title>
        <authorList>
            <consortium name="The Broad Institute Genome Sequencing Platform"/>
            <person name="Russ C."/>
            <person name="Cuomo C."/>
            <person name="Burger G."/>
            <person name="Gray M.W."/>
            <person name="Holland P.W.H."/>
            <person name="King N."/>
            <person name="Lang F.B.F."/>
            <person name="Roger A.J."/>
            <person name="Ruiz-Trillo I."/>
            <person name="Young S.K."/>
            <person name="Zeng Q."/>
            <person name="Gargeya S."/>
            <person name="Fitzgerald M."/>
            <person name="Haas B."/>
            <person name="Abouelleil A."/>
            <person name="Alvarado L."/>
            <person name="Arachchi H.M."/>
            <person name="Berlin A."/>
            <person name="Chapman S.B."/>
            <person name="Gearin G."/>
            <person name="Goldberg J."/>
            <person name="Griggs A."/>
            <person name="Gujja S."/>
            <person name="Hansen M."/>
            <person name="Heiman D."/>
            <person name="Howarth C."/>
            <person name="Larimer J."/>
            <person name="Lui A."/>
            <person name="MacDonald P.J.P."/>
            <person name="McCowen C."/>
            <person name="Montmayeur A."/>
            <person name="Murphy C."/>
            <person name="Neiman D."/>
            <person name="Pearson M."/>
            <person name="Priest M."/>
            <person name="Roberts A."/>
            <person name="Saif S."/>
            <person name="Shea T."/>
            <person name="Sisk P."/>
            <person name="Stolte C."/>
            <person name="Sykes S."/>
            <person name="Wortman J."/>
            <person name="Nusbaum C."/>
            <person name="Birren B."/>
        </authorList>
    </citation>
    <scope>NUCLEOTIDE SEQUENCE [LARGE SCALE GENOMIC DNA]</scope>
    <source>
        <strain evidence="2 3">ATCC 38327</strain>
    </source>
</reference>
<reference evidence="3" key="2">
    <citation type="submission" date="2009-11" db="EMBL/GenBank/DDBJ databases">
        <title>The Genome Sequence of Allomyces macrogynus strain ATCC 38327.</title>
        <authorList>
            <consortium name="The Broad Institute Genome Sequencing Platform"/>
            <person name="Russ C."/>
            <person name="Cuomo C."/>
            <person name="Shea T."/>
            <person name="Young S.K."/>
            <person name="Zeng Q."/>
            <person name="Koehrsen M."/>
            <person name="Haas B."/>
            <person name="Borodovsky M."/>
            <person name="Guigo R."/>
            <person name="Alvarado L."/>
            <person name="Berlin A."/>
            <person name="Borenstein D."/>
            <person name="Chen Z."/>
            <person name="Engels R."/>
            <person name="Freedman E."/>
            <person name="Gellesch M."/>
            <person name="Goldberg J."/>
            <person name="Griggs A."/>
            <person name="Gujja S."/>
            <person name="Heiman D."/>
            <person name="Hepburn T."/>
            <person name="Howarth C."/>
            <person name="Jen D."/>
            <person name="Larson L."/>
            <person name="Lewis B."/>
            <person name="Mehta T."/>
            <person name="Park D."/>
            <person name="Pearson M."/>
            <person name="Roberts A."/>
            <person name="Saif S."/>
            <person name="Shenoy N."/>
            <person name="Sisk P."/>
            <person name="Stolte C."/>
            <person name="Sykes S."/>
            <person name="Walk T."/>
            <person name="White J."/>
            <person name="Yandava C."/>
            <person name="Burger G."/>
            <person name="Gray M.W."/>
            <person name="Holland P.W.H."/>
            <person name="King N."/>
            <person name="Lang F.B.F."/>
            <person name="Roger A.J."/>
            <person name="Ruiz-Trillo I."/>
            <person name="Lander E."/>
            <person name="Nusbaum C."/>
        </authorList>
    </citation>
    <scope>NUCLEOTIDE SEQUENCE [LARGE SCALE GENOMIC DNA]</scope>
    <source>
        <strain evidence="3">ATCC 38327</strain>
    </source>
</reference>
<evidence type="ECO:0000313" key="3">
    <source>
        <dbReference type="Proteomes" id="UP000054350"/>
    </source>
</evidence>
<feature type="region of interest" description="Disordered" evidence="1">
    <location>
        <begin position="1"/>
        <end position="32"/>
    </location>
</feature>
<protein>
    <submittedName>
        <fullName evidence="2">Uncharacterized protein</fullName>
    </submittedName>
</protein>